<reference evidence="1" key="1">
    <citation type="journal article" date="2011" name="Environ. Microbiol.">
        <title>Genomic insights into the metabolic potential of the polycyclic aromatic hydrocarbon degrading sulfate-reducing Deltaproteobacterium N47.</title>
        <authorList>
            <person name="Bergmann F."/>
            <person name="Selesi D."/>
            <person name="Weinmaier T."/>
            <person name="Tischler P."/>
            <person name="Rattei T."/>
            <person name="Meckenstock R.U."/>
        </authorList>
    </citation>
    <scope>NUCLEOTIDE SEQUENCE</scope>
</reference>
<sequence length="38" mass="4524">MLGEALSFRVGCPVFPNRLRKVIFFWLRRLKRGNPAYD</sequence>
<evidence type="ECO:0000313" key="1">
    <source>
        <dbReference type="EMBL" id="CBX29413.1"/>
    </source>
</evidence>
<dbReference type="AlphaFoldDB" id="E1YFR9"/>
<organism evidence="1">
    <name type="scientific">uncultured Desulfobacterium sp</name>
    <dbReference type="NCBI Taxonomy" id="201089"/>
    <lineage>
        <taxon>Bacteria</taxon>
        <taxon>Pseudomonadati</taxon>
        <taxon>Thermodesulfobacteriota</taxon>
        <taxon>Desulfobacteria</taxon>
        <taxon>Desulfobacterales</taxon>
        <taxon>Desulfobacteriaceae</taxon>
        <taxon>Desulfobacterium</taxon>
        <taxon>environmental samples</taxon>
    </lineage>
</organism>
<dbReference type="EMBL" id="FR695872">
    <property type="protein sequence ID" value="CBX29413.1"/>
    <property type="molecule type" value="Genomic_DNA"/>
</dbReference>
<proteinExistence type="predicted"/>
<accession>E1YFR9</accession>
<gene>
    <name evidence="1" type="ORF">N47_J03940</name>
</gene>
<protein>
    <submittedName>
        <fullName evidence="1">Uncharacterized protein</fullName>
    </submittedName>
</protein>
<name>E1YFR9_9BACT</name>